<keyword evidence="8" id="KW-1185">Reference proteome</keyword>
<evidence type="ECO:0000259" key="5">
    <source>
        <dbReference type="PROSITE" id="PS50931"/>
    </source>
</evidence>
<dbReference type="GO" id="GO:0003700">
    <property type="term" value="F:DNA-binding transcription factor activity"/>
    <property type="evidence" value="ECO:0007669"/>
    <property type="project" value="InterPro"/>
</dbReference>
<dbReference type="SUPFAM" id="SSF53850">
    <property type="entry name" value="Periplasmic binding protein-like II"/>
    <property type="match status" value="1"/>
</dbReference>
<evidence type="ECO:0000313" key="6">
    <source>
        <dbReference type="EMBL" id="KRS18668.1"/>
    </source>
</evidence>
<dbReference type="InterPro" id="IPR036388">
    <property type="entry name" value="WH-like_DNA-bd_sf"/>
</dbReference>
<dbReference type="EMBL" id="CP031598">
    <property type="protein sequence ID" value="QEW25712.1"/>
    <property type="molecule type" value="Genomic_DNA"/>
</dbReference>
<dbReference type="RefSeq" id="WP_074940124.1">
    <property type="nucleotide sequence ID" value="NZ_CP031598.1"/>
</dbReference>
<dbReference type="STRING" id="540747.SAMN04488031_10445"/>
<reference evidence="6 8" key="1">
    <citation type="submission" date="2015-04" db="EMBL/GenBank/DDBJ databases">
        <title>The draft genome sequence of Roseovarius indicus B108T.</title>
        <authorList>
            <person name="Li G."/>
            <person name="Lai Q."/>
            <person name="Shao Z."/>
            <person name="Yan P."/>
        </authorList>
    </citation>
    <scope>NUCLEOTIDE SEQUENCE [LARGE SCALE GENOMIC DNA]</scope>
    <source>
        <strain evidence="6 8">B108</strain>
    </source>
</reference>
<dbReference type="AlphaFoldDB" id="A0A0T5PCA2"/>
<proteinExistence type="inferred from homology"/>
<dbReference type="Proteomes" id="UP000051401">
    <property type="component" value="Unassembled WGS sequence"/>
</dbReference>
<evidence type="ECO:0000313" key="7">
    <source>
        <dbReference type="EMBL" id="QEW25712.1"/>
    </source>
</evidence>
<accession>A0A0T5PCA2</accession>
<dbReference type="Gene3D" id="3.40.190.10">
    <property type="entry name" value="Periplasmic binding protein-like II"/>
    <property type="match status" value="2"/>
</dbReference>
<dbReference type="GO" id="GO:0043565">
    <property type="term" value="F:sequence-specific DNA binding"/>
    <property type="evidence" value="ECO:0007669"/>
    <property type="project" value="TreeGrafter"/>
</dbReference>
<dbReference type="Proteomes" id="UP000325785">
    <property type="component" value="Chromosome"/>
</dbReference>
<dbReference type="Pfam" id="PF00126">
    <property type="entry name" value="HTH_1"/>
    <property type="match status" value="1"/>
</dbReference>
<dbReference type="PROSITE" id="PS50931">
    <property type="entry name" value="HTH_LYSR"/>
    <property type="match status" value="1"/>
</dbReference>
<name>A0A0T5PCA2_9RHOB</name>
<evidence type="ECO:0000256" key="4">
    <source>
        <dbReference type="ARBA" id="ARBA00023163"/>
    </source>
</evidence>
<dbReference type="OrthoDB" id="9804958at2"/>
<dbReference type="KEGG" id="rid:RIdsm_01501"/>
<dbReference type="PANTHER" id="PTHR30537">
    <property type="entry name" value="HTH-TYPE TRANSCRIPTIONAL REGULATOR"/>
    <property type="match status" value="1"/>
</dbReference>
<keyword evidence="4" id="KW-0804">Transcription</keyword>
<evidence type="ECO:0000256" key="3">
    <source>
        <dbReference type="ARBA" id="ARBA00023125"/>
    </source>
</evidence>
<dbReference type="Pfam" id="PF03466">
    <property type="entry name" value="LysR_substrate"/>
    <property type="match status" value="1"/>
</dbReference>
<evidence type="ECO:0000256" key="2">
    <source>
        <dbReference type="ARBA" id="ARBA00023015"/>
    </source>
</evidence>
<dbReference type="InterPro" id="IPR036390">
    <property type="entry name" value="WH_DNA-bd_sf"/>
</dbReference>
<dbReference type="PANTHER" id="PTHR30537:SF74">
    <property type="entry name" value="HTH-TYPE TRANSCRIPTIONAL REGULATOR TRPI"/>
    <property type="match status" value="1"/>
</dbReference>
<gene>
    <name evidence="7" type="primary">gcvA_5</name>
    <name evidence="7" type="ORF">RIdsm_01501</name>
    <name evidence="6" type="ORF">XM52_07840</name>
</gene>
<dbReference type="SUPFAM" id="SSF46785">
    <property type="entry name" value="Winged helix' DNA-binding domain"/>
    <property type="match status" value="1"/>
</dbReference>
<comment type="similarity">
    <text evidence="1">Belongs to the LysR transcriptional regulatory family.</text>
</comment>
<keyword evidence="3" id="KW-0238">DNA-binding</keyword>
<organism evidence="6 8">
    <name type="scientific">Roseovarius indicus</name>
    <dbReference type="NCBI Taxonomy" id="540747"/>
    <lineage>
        <taxon>Bacteria</taxon>
        <taxon>Pseudomonadati</taxon>
        <taxon>Pseudomonadota</taxon>
        <taxon>Alphaproteobacteria</taxon>
        <taxon>Rhodobacterales</taxon>
        <taxon>Roseobacteraceae</taxon>
        <taxon>Roseovarius</taxon>
    </lineage>
</organism>
<keyword evidence="2" id="KW-0805">Transcription regulation</keyword>
<evidence type="ECO:0000256" key="1">
    <source>
        <dbReference type="ARBA" id="ARBA00009437"/>
    </source>
</evidence>
<protein>
    <submittedName>
        <fullName evidence="7">Gcv operon activator</fullName>
    </submittedName>
</protein>
<evidence type="ECO:0000313" key="8">
    <source>
        <dbReference type="Proteomes" id="UP000051401"/>
    </source>
</evidence>
<dbReference type="InterPro" id="IPR000847">
    <property type="entry name" value="LysR_HTH_N"/>
</dbReference>
<dbReference type="InterPro" id="IPR005119">
    <property type="entry name" value="LysR_subst-bd"/>
</dbReference>
<reference evidence="7 9" key="2">
    <citation type="submission" date="2018-08" db="EMBL/GenBank/DDBJ databases">
        <title>Genetic Globetrotter - A new plasmid hitch-hiking vast phylogenetic and geographic distances.</title>
        <authorList>
            <person name="Vollmers J."/>
            <person name="Petersen J."/>
        </authorList>
    </citation>
    <scope>NUCLEOTIDE SEQUENCE [LARGE SCALE GENOMIC DNA]</scope>
    <source>
        <strain evidence="7 9">DSM 26383</strain>
    </source>
</reference>
<feature type="domain" description="HTH lysR-type" evidence="5">
    <location>
        <begin position="6"/>
        <end position="63"/>
    </location>
</feature>
<sequence>MPRRFPPFSAIRAFESTARLGRQTEAAKELGVSISAISHQIKALENYVGAPLFEKQSGQLRLSAFGSQLLAPLTGALNMLESTFANYPNRSGVRQLTIQTYKPFANLWLMPQLADFTTRFPDIPLSVLTSTKRPLESDVDMAVIYANSKPQEERCDLLFREVTTPVCSPDLLKMKGGEPTIERLASERLISSAKYMNAWQDWMSDAGVQGFHARPSLVVDDLSTGLQAAISGVGWVMDMTPLASWYKGQGALVAPFKGVLHETGYSYYLVISRHCVNREDALVFRDWLLKQCGREEDEAPGG</sequence>
<evidence type="ECO:0000313" key="9">
    <source>
        <dbReference type="Proteomes" id="UP000325785"/>
    </source>
</evidence>
<dbReference type="GO" id="GO:0006351">
    <property type="term" value="P:DNA-templated transcription"/>
    <property type="evidence" value="ECO:0007669"/>
    <property type="project" value="TreeGrafter"/>
</dbReference>
<dbReference type="InterPro" id="IPR058163">
    <property type="entry name" value="LysR-type_TF_proteobact-type"/>
</dbReference>
<dbReference type="PATRIC" id="fig|540747.5.peg.3941"/>
<dbReference type="Gene3D" id="1.10.10.10">
    <property type="entry name" value="Winged helix-like DNA-binding domain superfamily/Winged helix DNA-binding domain"/>
    <property type="match status" value="1"/>
</dbReference>
<dbReference type="EMBL" id="LAXI01000003">
    <property type="protein sequence ID" value="KRS18668.1"/>
    <property type="molecule type" value="Genomic_DNA"/>
</dbReference>